<dbReference type="AlphaFoldDB" id="A0A1F4YCC6"/>
<dbReference type="PANTHER" id="PTHR43317:SF1">
    <property type="entry name" value="THERMOSPERMINE SYNTHASE ACAULIS5"/>
    <property type="match status" value="1"/>
</dbReference>
<dbReference type="PANTHER" id="PTHR43317">
    <property type="entry name" value="THERMOSPERMINE SYNTHASE ACAULIS5"/>
    <property type="match status" value="1"/>
</dbReference>
<dbReference type="EMBL" id="MEXH01000032">
    <property type="protein sequence ID" value="OGC91635.1"/>
    <property type="molecule type" value="Genomic_DNA"/>
</dbReference>
<protein>
    <recommendedName>
        <fullName evidence="4">PABS domain-containing protein</fullName>
    </recommendedName>
</protein>
<dbReference type="Pfam" id="PF01564">
    <property type="entry name" value="Spermine_synth"/>
    <property type="match status" value="1"/>
</dbReference>
<dbReference type="SUPFAM" id="SSF53335">
    <property type="entry name" value="S-adenosyl-L-methionine-dependent methyltransferases"/>
    <property type="match status" value="1"/>
</dbReference>
<comment type="caution">
    <text evidence="2">The sequence shown here is derived from an EMBL/GenBank/DDBJ whole genome shotgun (WGS) entry which is preliminary data.</text>
</comment>
<gene>
    <name evidence="2" type="ORF">A2876_03720</name>
</gene>
<evidence type="ECO:0000313" key="3">
    <source>
        <dbReference type="Proteomes" id="UP000178176"/>
    </source>
</evidence>
<evidence type="ECO:0008006" key="4">
    <source>
        <dbReference type="Google" id="ProtNLM"/>
    </source>
</evidence>
<organism evidence="2 3">
    <name type="scientific">Candidatus Amesbacteria bacterium RIFCSPHIGHO2_01_FULL_48_32b</name>
    <dbReference type="NCBI Taxonomy" id="1797253"/>
    <lineage>
        <taxon>Bacteria</taxon>
        <taxon>Candidatus Amesiibacteriota</taxon>
    </lineage>
</organism>
<dbReference type="InterPro" id="IPR029063">
    <property type="entry name" value="SAM-dependent_MTases_sf"/>
</dbReference>
<keyword evidence="1" id="KW-0620">Polyamine biosynthesis</keyword>
<name>A0A1F4YCC6_9BACT</name>
<reference evidence="2 3" key="1">
    <citation type="journal article" date="2016" name="Nat. Commun.">
        <title>Thousands of microbial genomes shed light on interconnected biogeochemical processes in an aquifer system.</title>
        <authorList>
            <person name="Anantharaman K."/>
            <person name="Brown C.T."/>
            <person name="Hug L.A."/>
            <person name="Sharon I."/>
            <person name="Castelle C.J."/>
            <person name="Probst A.J."/>
            <person name="Thomas B.C."/>
            <person name="Singh A."/>
            <person name="Wilkins M.J."/>
            <person name="Karaoz U."/>
            <person name="Brodie E.L."/>
            <person name="Williams K.H."/>
            <person name="Hubbard S.S."/>
            <person name="Banfield J.F."/>
        </authorList>
    </citation>
    <scope>NUCLEOTIDE SEQUENCE [LARGE SCALE GENOMIC DNA]</scope>
</reference>
<proteinExistence type="predicted"/>
<sequence length="218" mass="24752">MSIISQLKKQFVPEIIAKLQSKYNGTIFVKDGYGSRYIHTEVSEVTQSGGITQNLWPPVLKKIALPRKSWLILGLAGGTLAKQISTHYSPSRMVGVEIDPVMIEIGKKYFALDQVPNLEIVESDANRFVMNSKHHFDYILVDLYLGDKIPNFISDPQFLNKLSRLGSYVVFNRLFYTPAMRRSAQEFTKSLSAYFSHIRLIRSLANLLIIARAKPDDI</sequence>
<evidence type="ECO:0000256" key="1">
    <source>
        <dbReference type="ARBA" id="ARBA00023115"/>
    </source>
</evidence>
<dbReference type="GO" id="GO:0006596">
    <property type="term" value="P:polyamine biosynthetic process"/>
    <property type="evidence" value="ECO:0007669"/>
    <property type="project" value="UniProtKB-KW"/>
</dbReference>
<dbReference type="CDD" id="cd02440">
    <property type="entry name" value="AdoMet_MTases"/>
    <property type="match status" value="1"/>
</dbReference>
<dbReference type="Proteomes" id="UP000178176">
    <property type="component" value="Unassembled WGS sequence"/>
</dbReference>
<accession>A0A1F4YCC6</accession>
<evidence type="ECO:0000313" key="2">
    <source>
        <dbReference type="EMBL" id="OGC91635.1"/>
    </source>
</evidence>
<dbReference type="Gene3D" id="3.40.50.150">
    <property type="entry name" value="Vaccinia Virus protein VP39"/>
    <property type="match status" value="1"/>
</dbReference>